<evidence type="ECO:0000313" key="3">
    <source>
        <dbReference type="Proteomes" id="UP000692954"/>
    </source>
</evidence>
<feature type="region of interest" description="Disordered" evidence="1">
    <location>
        <begin position="1"/>
        <end position="40"/>
    </location>
</feature>
<dbReference type="EMBL" id="CAJJDN010000095">
    <property type="protein sequence ID" value="CAD8110236.1"/>
    <property type="molecule type" value="Genomic_DNA"/>
</dbReference>
<sequence>MLKSNKLTSESALTTNRPTSRIDTSYLNRGTSQNTQRQSANKKLWIKINKINEDVADTKPYIAIEKQRKTNSCHFKPSINRKISSDFKHQIDYNQIKHFIQEVDKNYQDEPFSKLDNQNHNQQYQNEKRLNHLNLIMESFRDRIQSRNISNEIESSNQQSIYII</sequence>
<comment type="caution">
    <text evidence="2">The sequence shown here is derived from an EMBL/GenBank/DDBJ whole genome shotgun (WGS) entry which is preliminary data.</text>
</comment>
<evidence type="ECO:0000256" key="1">
    <source>
        <dbReference type="SAM" id="MobiDB-lite"/>
    </source>
</evidence>
<organism evidence="2 3">
    <name type="scientific">Paramecium sonneborni</name>
    <dbReference type="NCBI Taxonomy" id="65129"/>
    <lineage>
        <taxon>Eukaryota</taxon>
        <taxon>Sar</taxon>
        <taxon>Alveolata</taxon>
        <taxon>Ciliophora</taxon>
        <taxon>Intramacronucleata</taxon>
        <taxon>Oligohymenophorea</taxon>
        <taxon>Peniculida</taxon>
        <taxon>Parameciidae</taxon>
        <taxon>Paramecium</taxon>
    </lineage>
</organism>
<proteinExistence type="predicted"/>
<accession>A0A8S1Q3J5</accession>
<dbReference type="Proteomes" id="UP000692954">
    <property type="component" value="Unassembled WGS sequence"/>
</dbReference>
<feature type="compositionally biased region" description="Polar residues" evidence="1">
    <location>
        <begin position="1"/>
        <end position="39"/>
    </location>
</feature>
<dbReference type="AlphaFoldDB" id="A0A8S1Q3J5"/>
<gene>
    <name evidence="2" type="ORF">PSON_ATCC_30995.1.T0950124</name>
</gene>
<protein>
    <submittedName>
        <fullName evidence="2">Uncharacterized protein</fullName>
    </submittedName>
</protein>
<dbReference type="OrthoDB" id="306237at2759"/>
<reference evidence="2" key="1">
    <citation type="submission" date="2021-01" db="EMBL/GenBank/DDBJ databases">
        <authorList>
            <consortium name="Genoscope - CEA"/>
            <person name="William W."/>
        </authorList>
    </citation>
    <scope>NUCLEOTIDE SEQUENCE</scope>
</reference>
<name>A0A8S1Q3J5_9CILI</name>
<keyword evidence="3" id="KW-1185">Reference proteome</keyword>
<evidence type="ECO:0000313" key="2">
    <source>
        <dbReference type="EMBL" id="CAD8110236.1"/>
    </source>
</evidence>